<keyword evidence="1" id="KW-0175">Coiled coil</keyword>
<feature type="coiled-coil region" evidence="1">
    <location>
        <begin position="38"/>
        <end position="72"/>
    </location>
</feature>
<evidence type="ECO:0000256" key="1">
    <source>
        <dbReference type="SAM" id="Coils"/>
    </source>
</evidence>
<sequence length="80" mass="9032">MGVSSEEIDAIERLYDMCEQGRALGTEVMAVAKGLRDMRSYEEQAEFYSTALDDVEAQQREMAAAVESLRQKPSIRTLQK</sequence>
<evidence type="ECO:0000313" key="2">
    <source>
        <dbReference type="EMBL" id="KAF4689178.1"/>
    </source>
</evidence>
<organism evidence="2 3">
    <name type="scientific">Perkinsus olseni</name>
    <name type="common">Perkinsus atlanticus</name>
    <dbReference type="NCBI Taxonomy" id="32597"/>
    <lineage>
        <taxon>Eukaryota</taxon>
        <taxon>Sar</taxon>
        <taxon>Alveolata</taxon>
        <taxon>Perkinsozoa</taxon>
        <taxon>Perkinsea</taxon>
        <taxon>Perkinsida</taxon>
        <taxon>Perkinsidae</taxon>
        <taxon>Perkinsus</taxon>
    </lineage>
</organism>
<accession>A0A7J6NZE8</accession>
<dbReference type="Proteomes" id="UP000574390">
    <property type="component" value="Unassembled WGS sequence"/>
</dbReference>
<gene>
    <name evidence="2" type="ORF">FOZ62_003472</name>
</gene>
<name>A0A7J6NZE8_PEROL</name>
<protein>
    <submittedName>
        <fullName evidence="2">Uncharacterized protein</fullName>
    </submittedName>
</protein>
<reference evidence="2 3" key="1">
    <citation type="submission" date="2020-04" db="EMBL/GenBank/DDBJ databases">
        <title>Perkinsus olseni comparative genomics.</title>
        <authorList>
            <person name="Bogema D.R."/>
        </authorList>
    </citation>
    <scope>NUCLEOTIDE SEQUENCE [LARGE SCALE GENOMIC DNA]</scope>
    <source>
        <strain evidence="2">ATCC PRA-205</strain>
    </source>
</reference>
<proteinExistence type="predicted"/>
<evidence type="ECO:0000313" key="3">
    <source>
        <dbReference type="Proteomes" id="UP000574390"/>
    </source>
</evidence>
<dbReference type="EMBL" id="JABANM010036568">
    <property type="protein sequence ID" value="KAF4689178.1"/>
    <property type="molecule type" value="Genomic_DNA"/>
</dbReference>
<dbReference type="AlphaFoldDB" id="A0A7J6NZE8"/>
<comment type="caution">
    <text evidence="2">The sequence shown here is derived from an EMBL/GenBank/DDBJ whole genome shotgun (WGS) entry which is preliminary data.</text>
</comment>